<name>A0A2K4ZPX3_9FIRM</name>
<evidence type="ECO:0000313" key="1">
    <source>
        <dbReference type="EMBL" id="SOY32495.1"/>
    </source>
</evidence>
<proteinExistence type="predicted"/>
<accession>A0A2K4ZPX3</accession>
<dbReference type="Proteomes" id="UP000236311">
    <property type="component" value="Unassembled WGS sequence"/>
</dbReference>
<gene>
    <name evidence="1" type="ORF">AMURIS_05260</name>
</gene>
<keyword evidence="2" id="KW-1185">Reference proteome</keyword>
<dbReference type="RefSeq" id="WP_103242433.1">
    <property type="nucleotide sequence ID" value="NZ_JANJZD010000057.1"/>
</dbReference>
<dbReference type="EMBL" id="OFSM01000052">
    <property type="protein sequence ID" value="SOY32495.1"/>
    <property type="molecule type" value="Genomic_DNA"/>
</dbReference>
<reference evidence="1 2" key="1">
    <citation type="submission" date="2018-01" db="EMBL/GenBank/DDBJ databases">
        <authorList>
            <person name="Gaut B.S."/>
            <person name="Morton B.R."/>
            <person name="Clegg M.T."/>
            <person name="Duvall M.R."/>
        </authorList>
    </citation>
    <scope>NUCLEOTIDE SEQUENCE [LARGE SCALE GENOMIC DNA]</scope>
    <source>
        <strain evidence="1">GP69</strain>
    </source>
</reference>
<dbReference type="AlphaFoldDB" id="A0A2K4ZPX3"/>
<evidence type="ECO:0000313" key="2">
    <source>
        <dbReference type="Proteomes" id="UP000236311"/>
    </source>
</evidence>
<sequence length="66" mass="7731">MQQVKCLNERKAISRQNQIEVGKYYYLDLSTVIGDYEGDWYGSIYADDKKEAYIGHLKLSHLRSVE</sequence>
<organism evidence="1 2">
    <name type="scientific">Acetatifactor muris</name>
    <dbReference type="NCBI Taxonomy" id="879566"/>
    <lineage>
        <taxon>Bacteria</taxon>
        <taxon>Bacillati</taxon>
        <taxon>Bacillota</taxon>
        <taxon>Clostridia</taxon>
        <taxon>Lachnospirales</taxon>
        <taxon>Lachnospiraceae</taxon>
        <taxon>Acetatifactor</taxon>
    </lineage>
</organism>
<protein>
    <submittedName>
        <fullName evidence="1">Uncharacterized protein</fullName>
    </submittedName>
</protein>